<comment type="similarity">
    <text evidence="5 6">Belongs to the FtsA/MreB family.</text>
</comment>
<dbReference type="Gene3D" id="3.30.1490.110">
    <property type="match status" value="1"/>
</dbReference>
<dbReference type="HAMAP" id="MF_02033">
    <property type="entry name" value="FtsA"/>
    <property type="match status" value="1"/>
</dbReference>
<protein>
    <recommendedName>
        <fullName evidence="5 6">Cell division protein FtsA</fullName>
    </recommendedName>
</protein>
<comment type="caution">
    <text evidence="8">The sequence shown here is derived from an EMBL/GenBank/DDBJ whole genome shotgun (WGS) entry which is preliminary data.</text>
</comment>
<evidence type="ECO:0000256" key="5">
    <source>
        <dbReference type="HAMAP-Rule" id="MF_02033"/>
    </source>
</evidence>
<dbReference type="PANTHER" id="PTHR32432">
    <property type="entry name" value="CELL DIVISION PROTEIN FTSA-RELATED"/>
    <property type="match status" value="1"/>
</dbReference>
<dbReference type="GO" id="GO:0043093">
    <property type="term" value="P:FtsZ-dependent cytokinesis"/>
    <property type="evidence" value="ECO:0007669"/>
    <property type="project" value="UniProtKB-UniRule"/>
</dbReference>
<evidence type="ECO:0000256" key="4">
    <source>
        <dbReference type="ARBA" id="ARBA00023306"/>
    </source>
</evidence>
<dbReference type="InterPro" id="IPR043129">
    <property type="entry name" value="ATPase_NBD"/>
</dbReference>
<comment type="subcellular location">
    <subcellularLocation>
        <location evidence="5">Cell membrane</location>
        <topology evidence="5">Peripheral membrane protein</topology>
        <orientation evidence="5">Cytoplasmic side</orientation>
    </subcellularLocation>
    <text evidence="5">Localizes to the Z ring in an FtsZ-dependent manner. Targeted to the membrane through a conserved C-terminal amphipathic helix.</text>
</comment>
<evidence type="ECO:0000313" key="8">
    <source>
        <dbReference type="EMBL" id="PCJ40670.1"/>
    </source>
</evidence>
<feature type="domain" description="SHS2" evidence="7">
    <location>
        <begin position="10"/>
        <end position="196"/>
    </location>
</feature>
<dbReference type="PIRSF" id="PIRSF003101">
    <property type="entry name" value="FtsA"/>
    <property type="match status" value="1"/>
</dbReference>
<dbReference type="AlphaFoldDB" id="A0A2A5CB62"/>
<dbReference type="EMBL" id="NVWI01000008">
    <property type="protein sequence ID" value="PCJ40670.1"/>
    <property type="molecule type" value="Genomic_DNA"/>
</dbReference>
<dbReference type="CDD" id="cd24048">
    <property type="entry name" value="ASKHA_NBD_FtsA"/>
    <property type="match status" value="1"/>
</dbReference>
<dbReference type="SMART" id="SM00842">
    <property type="entry name" value="FtsA"/>
    <property type="match status" value="1"/>
</dbReference>
<evidence type="ECO:0000256" key="2">
    <source>
        <dbReference type="ARBA" id="ARBA00022618"/>
    </source>
</evidence>
<evidence type="ECO:0000256" key="1">
    <source>
        <dbReference type="ARBA" id="ARBA00022475"/>
    </source>
</evidence>
<dbReference type="GO" id="GO:0009898">
    <property type="term" value="C:cytoplasmic side of plasma membrane"/>
    <property type="evidence" value="ECO:0007669"/>
    <property type="project" value="UniProtKB-UniRule"/>
</dbReference>
<evidence type="ECO:0000256" key="3">
    <source>
        <dbReference type="ARBA" id="ARBA00023136"/>
    </source>
</evidence>
<comment type="subunit">
    <text evidence="5">Self-interacts. Interacts with FtsZ.</text>
</comment>
<evidence type="ECO:0000259" key="7">
    <source>
        <dbReference type="SMART" id="SM00842"/>
    </source>
</evidence>
<comment type="function">
    <text evidence="5 6">Cell division protein that is involved in the assembly of the Z ring. May serve as a membrane anchor for the Z ring.</text>
</comment>
<name>A0A2A5CB62_9GAMM</name>
<evidence type="ECO:0000313" key="9">
    <source>
        <dbReference type="Proteomes" id="UP000228987"/>
    </source>
</evidence>
<dbReference type="InterPro" id="IPR050696">
    <property type="entry name" value="FtsA/MreB"/>
</dbReference>
<dbReference type="Gene3D" id="3.30.420.40">
    <property type="match status" value="2"/>
</dbReference>
<dbReference type="FunFam" id="3.30.1490.110:FF:000002">
    <property type="entry name" value="Cell division protein FtsA"/>
    <property type="match status" value="1"/>
</dbReference>
<dbReference type="NCBIfam" id="NF007009">
    <property type="entry name" value="PRK09472.1"/>
    <property type="match status" value="1"/>
</dbReference>
<dbReference type="InterPro" id="IPR020823">
    <property type="entry name" value="Cell_div_FtsA"/>
</dbReference>
<keyword evidence="4 5" id="KW-0131">Cell cycle</keyword>
<dbReference type="FunFam" id="3.30.420.40:FF:000035">
    <property type="entry name" value="Cell division protein FtsA"/>
    <property type="match status" value="1"/>
</dbReference>
<dbReference type="GO" id="GO:0032153">
    <property type="term" value="C:cell division site"/>
    <property type="evidence" value="ECO:0007669"/>
    <property type="project" value="UniProtKB-UniRule"/>
</dbReference>
<dbReference type="Pfam" id="PF02491">
    <property type="entry name" value="SHS2_FTSA"/>
    <property type="match status" value="1"/>
</dbReference>
<accession>A0A2A5CB62</accession>
<dbReference type="PANTHER" id="PTHR32432:SF4">
    <property type="entry name" value="CELL DIVISION PROTEIN FTSA"/>
    <property type="match status" value="1"/>
</dbReference>
<organism evidence="8 9">
    <name type="scientific">SAR86 cluster bacterium</name>
    <dbReference type="NCBI Taxonomy" id="2030880"/>
    <lineage>
        <taxon>Bacteria</taxon>
        <taxon>Pseudomonadati</taxon>
        <taxon>Pseudomonadota</taxon>
        <taxon>Gammaproteobacteria</taxon>
        <taxon>SAR86 cluster</taxon>
    </lineage>
</organism>
<dbReference type="FunFam" id="3.30.420.40:FF:000032">
    <property type="entry name" value="Cell division protein FtsA"/>
    <property type="match status" value="1"/>
</dbReference>
<keyword evidence="3 5" id="KW-0472">Membrane</keyword>
<sequence length="411" mass="43999">MNNTSDGNMIVGLDIGTSKVVAIVGEVDADGGLNIIGIGRHKSRGLKKGTVVNIESTVQSIQRAIEEAELMAGCQIHSVFAGIAGKHIRSMNSHGIVAIRDKEVYAADIERVIDAAQAVAIPADQKVLHILPQEYIIDSQEGVKEPMGMSGVRLEAKVHLVTCATNASQNIEKCIRRCGLETDEIILEQLASSYAVLTEDEKELGVCLIDIGGGTTDIAIFTEGAIRHTGVIPIAGDQVTNDIAMALRTPTENAEELKIKYACALSQLASPDELIKVPSVGDRPPRELSRRALADVVEPRYDELFHLIQAELRLSGFEDMLAAGLVFTGGTSKMEGVAELAEEIFHMPVRIGMPTGVSGLVDIVRNPTYSTGVGLLLYGLKQHQEKHGGAGGKGSGINIFEKIKRFFGGDE</sequence>
<dbReference type="Proteomes" id="UP000228987">
    <property type="component" value="Unassembled WGS sequence"/>
</dbReference>
<dbReference type="SUPFAM" id="SSF53067">
    <property type="entry name" value="Actin-like ATPase domain"/>
    <property type="match status" value="2"/>
</dbReference>
<dbReference type="NCBIfam" id="TIGR01174">
    <property type="entry name" value="ftsA"/>
    <property type="match status" value="1"/>
</dbReference>
<keyword evidence="2 5" id="KW-0132">Cell division</keyword>
<gene>
    <name evidence="5 8" type="primary">ftsA</name>
    <name evidence="8" type="ORF">COA71_10535</name>
</gene>
<dbReference type="InterPro" id="IPR003494">
    <property type="entry name" value="SHS2_FtsA"/>
</dbReference>
<keyword evidence="1 5" id="KW-1003">Cell membrane</keyword>
<evidence type="ECO:0000256" key="6">
    <source>
        <dbReference type="PIRNR" id="PIRNR003101"/>
    </source>
</evidence>
<reference evidence="9" key="1">
    <citation type="submission" date="2017-08" db="EMBL/GenBank/DDBJ databases">
        <title>A dynamic microbial community with high functional redundancy inhabits the cold, oxic subseafloor aquifer.</title>
        <authorList>
            <person name="Tully B.J."/>
            <person name="Wheat C.G."/>
            <person name="Glazer B.T."/>
            <person name="Huber J.A."/>
        </authorList>
    </citation>
    <scope>NUCLEOTIDE SEQUENCE [LARGE SCALE GENOMIC DNA]</scope>
</reference>
<dbReference type="Pfam" id="PF14450">
    <property type="entry name" value="FtsA"/>
    <property type="match status" value="2"/>
</dbReference>
<proteinExistence type="inferred from homology"/>